<dbReference type="AlphaFoldDB" id="A0A9W7EH35"/>
<feature type="region of interest" description="Disordered" evidence="1">
    <location>
        <begin position="1"/>
        <end position="43"/>
    </location>
</feature>
<feature type="compositionally biased region" description="Polar residues" evidence="1">
    <location>
        <begin position="116"/>
        <end position="130"/>
    </location>
</feature>
<evidence type="ECO:0000256" key="1">
    <source>
        <dbReference type="SAM" id="MobiDB-lite"/>
    </source>
</evidence>
<dbReference type="Gene3D" id="3.90.70.80">
    <property type="match status" value="1"/>
</dbReference>
<sequence>MSALSDANDKQKVLKALENERRAKVKKAKGAAGSNKMKQKEAAAAVEAVFDKKKAEIEANYASASAPPSDKDSSALASVMSSTAIADPEPEPKPEADPAAAKREKARLKKVKKLASNPNPFTYSHTHSFPQQQMKKKQKEQQEQAQIESDMANAGPSNREVESDAIISENKFRENNLEIMDVEADGHCLYRAIGHYLSKSHEEVRVLAAGFLESNSDYFTPFLSEEDGTFEEYVAKVRKSAEWGGELELRALSNGLKRRIKIYNSSKTPIMIGESFGEEDELKVSYHRYYYDLGEHYNVVRNKVGV</sequence>
<evidence type="ECO:0000259" key="2">
    <source>
        <dbReference type="PROSITE" id="PS50802"/>
    </source>
</evidence>
<dbReference type="InterPro" id="IPR038765">
    <property type="entry name" value="Papain-like_cys_pep_sf"/>
</dbReference>
<feature type="compositionally biased region" description="Low complexity" evidence="1">
    <location>
        <begin position="62"/>
        <end position="78"/>
    </location>
</feature>
<gene>
    <name evidence="3" type="ORF">TL16_g07899</name>
</gene>
<dbReference type="PANTHER" id="PTHR12419">
    <property type="entry name" value="OTU DOMAIN CONTAINING PROTEIN"/>
    <property type="match status" value="1"/>
</dbReference>
<dbReference type="InterPro" id="IPR050704">
    <property type="entry name" value="Peptidase_C85-like"/>
</dbReference>
<protein>
    <recommendedName>
        <fullName evidence="2">OTU domain-containing protein</fullName>
    </recommendedName>
</protein>
<dbReference type="GO" id="GO:0004843">
    <property type="term" value="F:cysteine-type deubiquitinase activity"/>
    <property type="evidence" value="ECO:0007669"/>
    <property type="project" value="TreeGrafter"/>
</dbReference>
<feature type="region of interest" description="Disordered" evidence="1">
    <location>
        <begin position="61"/>
        <end position="161"/>
    </location>
</feature>
<reference evidence="4" key="1">
    <citation type="journal article" date="2023" name="Commun. Biol.">
        <title>Genome analysis of Parmales, the sister group of diatoms, reveals the evolutionary specialization of diatoms from phago-mixotrophs to photoautotrophs.</title>
        <authorList>
            <person name="Ban H."/>
            <person name="Sato S."/>
            <person name="Yoshikawa S."/>
            <person name="Yamada K."/>
            <person name="Nakamura Y."/>
            <person name="Ichinomiya M."/>
            <person name="Sato N."/>
            <person name="Blanc-Mathieu R."/>
            <person name="Endo H."/>
            <person name="Kuwata A."/>
            <person name="Ogata H."/>
        </authorList>
    </citation>
    <scope>NUCLEOTIDE SEQUENCE [LARGE SCALE GENOMIC DNA]</scope>
</reference>
<feature type="compositionally biased region" description="Basic residues" evidence="1">
    <location>
        <begin position="104"/>
        <end position="113"/>
    </location>
</feature>
<evidence type="ECO:0000313" key="4">
    <source>
        <dbReference type="Proteomes" id="UP001162640"/>
    </source>
</evidence>
<organism evidence="3 4">
    <name type="scientific">Triparma laevis f. inornata</name>
    <dbReference type="NCBI Taxonomy" id="1714386"/>
    <lineage>
        <taxon>Eukaryota</taxon>
        <taxon>Sar</taxon>
        <taxon>Stramenopiles</taxon>
        <taxon>Ochrophyta</taxon>
        <taxon>Bolidophyceae</taxon>
        <taxon>Parmales</taxon>
        <taxon>Triparmaceae</taxon>
        <taxon>Triparma</taxon>
    </lineage>
</organism>
<feature type="compositionally biased region" description="Basic and acidic residues" evidence="1">
    <location>
        <begin position="90"/>
        <end position="103"/>
    </location>
</feature>
<dbReference type="CDD" id="cd22748">
    <property type="entry name" value="OTU_OTUD6-like"/>
    <property type="match status" value="1"/>
</dbReference>
<dbReference type="Proteomes" id="UP001162640">
    <property type="component" value="Unassembled WGS sequence"/>
</dbReference>
<dbReference type="PANTHER" id="PTHR12419:SF10">
    <property type="entry name" value="DEUBIQUITINASE OTUD6B"/>
    <property type="match status" value="1"/>
</dbReference>
<dbReference type="GO" id="GO:0016579">
    <property type="term" value="P:protein deubiquitination"/>
    <property type="evidence" value="ECO:0007669"/>
    <property type="project" value="TreeGrafter"/>
</dbReference>
<comment type="caution">
    <text evidence="3">The sequence shown here is derived from an EMBL/GenBank/DDBJ whole genome shotgun (WGS) entry which is preliminary data.</text>
</comment>
<feature type="domain" description="OTU" evidence="2">
    <location>
        <begin position="177"/>
        <end position="303"/>
    </location>
</feature>
<name>A0A9W7EH35_9STRA</name>
<dbReference type="Pfam" id="PF02338">
    <property type="entry name" value="OTU"/>
    <property type="match status" value="1"/>
</dbReference>
<evidence type="ECO:0000313" key="3">
    <source>
        <dbReference type="EMBL" id="GMH78678.1"/>
    </source>
</evidence>
<feature type="compositionally biased region" description="Basic and acidic residues" evidence="1">
    <location>
        <begin position="7"/>
        <end position="22"/>
    </location>
</feature>
<proteinExistence type="predicted"/>
<dbReference type="PROSITE" id="PS50802">
    <property type="entry name" value="OTU"/>
    <property type="match status" value="1"/>
</dbReference>
<dbReference type="SUPFAM" id="SSF54001">
    <property type="entry name" value="Cysteine proteinases"/>
    <property type="match status" value="1"/>
</dbReference>
<accession>A0A9W7EH35</accession>
<dbReference type="InterPro" id="IPR003323">
    <property type="entry name" value="OTU_dom"/>
</dbReference>
<dbReference type="EMBL" id="BLQM01000254">
    <property type="protein sequence ID" value="GMH78678.1"/>
    <property type="molecule type" value="Genomic_DNA"/>
</dbReference>